<protein>
    <submittedName>
        <fullName evidence="1">Uncharacterized protein</fullName>
    </submittedName>
</protein>
<gene>
    <name evidence="1" type="ORF">JRQ81_019961</name>
</gene>
<proteinExistence type="predicted"/>
<dbReference type="EMBL" id="JAPFRF010000010">
    <property type="protein sequence ID" value="KAJ7320450.1"/>
    <property type="molecule type" value="Genomic_DNA"/>
</dbReference>
<dbReference type="AlphaFoldDB" id="A0A9Q1AZC0"/>
<evidence type="ECO:0000313" key="2">
    <source>
        <dbReference type="Proteomes" id="UP001142489"/>
    </source>
</evidence>
<sequence>MDALKCLGTGVQWESLQWLKFTVDLPPGISIQQRSECHRPPGIPSSQQSQVLSKISQGIMLGFHLLILPPPERLRSLLVPFTQEDNIWCQLWADNHAFLSILSLCKVWQFK</sequence>
<reference evidence="1" key="1">
    <citation type="journal article" date="2023" name="DNA Res.">
        <title>Chromosome-level genome assembly of Phrynocephalus forsythii using third-generation DNA sequencing and Hi-C analysis.</title>
        <authorList>
            <person name="Qi Y."/>
            <person name="Zhao W."/>
            <person name="Zhao Y."/>
            <person name="Niu C."/>
            <person name="Cao S."/>
            <person name="Zhang Y."/>
        </authorList>
    </citation>
    <scope>NUCLEOTIDE SEQUENCE</scope>
    <source>
        <tissue evidence="1">Muscle</tissue>
    </source>
</reference>
<evidence type="ECO:0000313" key="1">
    <source>
        <dbReference type="EMBL" id="KAJ7320450.1"/>
    </source>
</evidence>
<keyword evidence="2" id="KW-1185">Reference proteome</keyword>
<comment type="caution">
    <text evidence="1">The sequence shown here is derived from an EMBL/GenBank/DDBJ whole genome shotgun (WGS) entry which is preliminary data.</text>
</comment>
<dbReference type="Proteomes" id="UP001142489">
    <property type="component" value="Unassembled WGS sequence"/>
</dbReference>
<accession>A0A9Q1AZC0</accession>
<organism evidence="1 2">
    <name type="scientific">Phrynocephalus forsythii</name>
    <dbReference type="NCBI Taxonomy" id="171643"/>
    <lineage>
        <taxon>Eukaryota</taxon>
        <taxon>Metazoa</taxon>
        <taxon>Chordata</taxon>
        <taxon>Craniata</taxon>
        <taxon>Vertebrata</taxon>
        <taxon>Euteleostomi</taxon>
        <taxon>Lepidosauria</taxon>
        <taxon>Squamata</taxon>
        <taxon>Bifurcata</taxon>
        <taxon>Unidentata</taxon>
        <taxon>Episquamata</taxon>
        <taxon>Toxicofera</taxon>
        <taxon>Iguania</taxon>
        <taxon>Acrodonta</taxon>
        <taxon>Agamidae</taxon>
        <taxon>Agaminae</taxon>
        <taxon>Phrynocephalus</taxon>
    </lineage>
</organism>
<name>A0A9Q1AZC0_9SAUR</name>